<reference evidence="1 2" key="1">
    <citation type="journal article" date="2020" name="ISME J.">
        <title>Enrichment and physiological characterization of a novel comammox Nitrospira indicates ammonium inhibition of complete nitrification.</title>
        <authorList>
            <person name="Sakoula D."/>
            <person name="Koch H."/>
            <person name="Frank J."/>
            <person name="Jetten M.S.M."/>
            <person name="van Kessel M.A.H.J."/>
            <person name="Lucker S."/>
        </authorList>
    </citation>
    <scope>NUCLEOTIDE SEQUENCE [LARGE SCALE GENOMIC DNA]</scope>
    <source>
        <strain evidence="1">Comreactor17</strain>
    </source>
</reference>
<accession>A0A7S8FBC3</accession>
<organism evidence="1 2">
    <name type="scientific">Candidatus Nitrospira kreftii</name>
    <dbReference type="NCBI Taxonomy" id="2652173"/>
    <lineage>
        <taxon>Bacteria</taxon>
        <taxon>Pseudomonadati</taxon>
        <taxon>Nitrospirota</taxon>
        <taxon>Nitrospiria</taxon>
        <taxon>Nitrospirales</taxon>
        <taxon>Nitrospiraceae</taxon>
        <taxon>Nitrospira</taxon>
    </lineage>
</organism>
<protein>
    <submittedName>
        <fullName evidence="1">Uncharacterized protein</fullName>
    </submittedName>
</protein>
<gene>
    <name evidence="1" type="ORF">Nkreftii_000469</name>
</gene>
<sequence length="83" mass="9554">MTVSELSDAFVIGRHTAKVSLHILRSIVDGFFPDINTLNWHLTFVLFIRNSRTYTFFRANFGFSFDLVLVSTSVSRFCISLFL</sequence>
<evidence type="ECO:0000313" key="2">
    <source>
        <dbReference type="Proteomes" id="UP000593737"/>
    </source>
</evidence>
<name>A0A7S8FBC3_9BACT</name>
<proteinExistence type="predicted"/>
<dbReference type="KEGG" id="nkf:Nkreftii_000469"/>
<dbReference type="Proteomes" id="UP000593737">
    <property type="component" value="Chromosome"/>
</dbReference>
<dbReference type="EMBL" id="CP047423">
    <property type="protein sequence ID" value="QPD02695.1"/>
    <property type="molecule type" value="Genomic_DNA"/>
</dbReference>
<evidence type="ECO:0000313" key="1">
    <source>
        <dbReference type="EMBL" id="QPD02695.1"/>
    </source>
</evidence>
<dbReference type="AlphaFoldDB" id="A0A7S8FBC3"/>